<evidence type="ECO:0000313" key="2">
    <source>
        <dbReference type="EMBL" id="AKT73181.1"/>
    </source>
</evidence>
<name>A0A0K1H175_YERPE</name>
<dbReference type="AlphaFoldDB" id="A0A0K1H175"/>
<proteinExistence type="predicted"/>
<dbReference type="EMBL" id="KT020860">
    <property type="protein sequence ID" value="AKT73181.1"/>
    <property type="molecule type" value="Genomic_DNA"/>
</dbReference>
<reference evidence="2" key="1">
    <citation type="submission" date="2015-06" db="EMBL/GenBank/DDBJ databases">
        <title>Complete cryptic plasmid (pTP33) assembly of Yersinia pestis biovar Medievalis strain I-2638.</title>
        <authorList>
            <person name="Afanas'ev M.V."/>
            <person name="Tokmakova E.G."/>
            <person name="Polovinkina V.S."/>
            <person name="Sidorova E.A."/>
            <person name="Sinkov V.V."/>
            <person name="Balakhonov S.V."/>
        </authorList>
    </citation>
    <scope>NUCLEOTIDE SEQUENCE</scope>
    <source>
        <strain evidence="2">I-2638</strain>
        <plasmid evidence="2">pTP33</plasmid>
    </source>
</reference>
<sequence length="85" mass="9322">MKFGQPAVKPNSETVHEAEFTEQRQNAALEAALNALDDVTDEKSYTEVAGHCTSLAATLTEAEKAGLREKLQQTKARIEHARRGL</sequence>
<protein>
    <submittedName>
        <fullName evidence="2">Uncharacterized protein</fullName>
    </submittedName>
</protein>
<geneLocation type="plasmid" evidence="2">
    <name>pTP33</name>
</geneLocation>
<organism evidence="2">
    <name type="scientific">Yersinia pestis</name>
    <dbReference type="NCBI Taxonomy" id="632"/>
    <lineage>
        <taxon>Bacteria</taxon>
        <taxon>Pseudomonadati</taxon>
        <taxon>Pseudomonadota</taxon>
        <taxon>Gammaproteobacteria</taxon>
        <taxon>Enterobacterales</taxon>
        <taxon>Yersiniaceae</taxon>
        <taxon>Yersinia</taxon>
    </lineage>
</organism>
<keyword evidence="2" id="KW-0614">Plasmid</keyword>
<keyword evidence="1" id="KW-0175">Coiled coil</keyword>
<evidence type="ECO:0000256" key="1">
    <source>
        <dbReference type="SAM" id="Coils"/>
    </source>
</evidence>
<accession>A0A0K1H175</accession>
<feature type="coiled-coil region" evidence="1">
    <location>
        <begin position="57"/>
        <end position="84"/>
    </location>
</feature>
<dbReference type="RefSeq" id="WP_254224948.1">
    <property type="nucleotide sequence ID" value="NZ_KT020860.1"/>
</dbReference>